<dbReference type="Proteomes" id="UP001151760">
    <property type="component" value="Unassembled WGS sequence"/>
</dbReference>
<comment type="caution">
    <text evidence="1">The sequence shown here is derived from an EMBL/GenBank/DDBJ whole genome shotgun (WGS) entry which is preliminary data.</text>
</comment>
<organism evidence="1 2">
    <name type="scientific">Tanacetum coccineum</name>
    <dbReference type="NCBI Taxonomy" id="301880"/>
    <lineage>
        <taxon>Eukaryota</taxon>
        <taxon>Viridiplantae</taxon>
        <taxon>Streptophyta</taxon>
        <taxon>Embryophyta</taxon>
        <taxon>Tracheophyta</taxon>
        <taxon>Spermatophyta</taxon>
        <taxon>Magnoliopsida</taxon>
        <taxon>eudicotyledons</taxon>
        <taxon>Gunneridae</taxon>
        <taxon>Pentapetalae</taxon>
        <taxon>asterids</taxon>
        <taxon>campanulids</taxon>
        <taxon>Asterales</taxon>
        <taxon>Asteraceae</taxon>
        <taxon>Asteroideae</taxon>
        <taxon>Anthemideae</taxon>
        <taxon>Anthemidinae</taxon>
        <taxon>Tanacetum</taxon>
    </lineage>
</organism>
<reference evidence="1" key="2">
    <citation type="submission" date="2022-01" db="EMBL/GenBank/DDBJ databases">
        <authorList>
            <person name="Yamashiro T."/>
            <person name="Shiraishi A."/>
            <person name="Satake H."/>
            <person name="Nakayama K."/>
        </authorList>
    </citation>
    <scope>NUCLEOTIDE SEQUENCE</scope>
</reference>
<name>A0ABQ5F8N3_9ASTR</name>
<evidence type="ECO:0000313" key="2">
    <source>
        <dbReference type="Proteomes" id="UP001151760"/>
    </source>
</evidence>
<dbReference type="EMBL" id="BQNB010017064">
    <property type="protein sequence ID" value="GJT58942.1"/>
    <property type="molecule type" value="Genomic_DNA"/>
</dbReference>
<keyword evidence="2" id="KW-1185">Reference proteome</keyword>
<sequence>MECFPMGEYIWRHLYDQILNEVWILESCEQSLLWWNKERNVIPRALGWSRKEVFNRFDYNLLFGKEFKVNVDLTATISELKNYFKKLSAAGKRAKIATMDLPMVPRCDSSYLLKEINLKDNVITQLNTRVFKLEAIIQVFGRERTAVSLENLDLRQYFLNMAEDLCAELKNDFNELIGSPLYGICPSIQDNDFDDDDYLIEEEIRLRAEQEESWRLQEQKTMEEVFVKRLKEEVRIRVEKEKLGSSYAMAAKVRDYNNLSDQDMTRFLKDVKPWAEELSRPNRATDRVHITDDFDVFLGQRGPLRTFSVGDIVLLCEWVLTVNGASVMSFNMLFSLPTNHSVKLIGFTNTDAPIVEVDELGYQLEQTLQIYDPVAKEFRGVGMEADGGSFYIGPYKESLILLNWPDKKLYSLNL</sequence>
<proteinExistence type="predicted"/>
<gene>
    <name evidence="1" type="ORF">Tco_1002475</name>
</gene>
<reference evidence="1" key="1">
    <citation type="journal article" date="2022" name="Int. J. Mol. Sci.">
        <title>Draft Genome of Tanacetum Coccineum: Genomic Comparison of Closely Related Tanacetum-Family Plants.</title>
        <authorList>
            <person name="Yamashiro T."/>
            <person name="Shiraishi A."/>
            <person name="Nakayama K."/>
            <person name="Satake H."/>
        </authorList>
    </citation>
    <scope>NUCLEOTIDE SEQUENCE</scope>
</reference>
<protein>
    <submittedName>
        <fullName evidence="1">Uncharacterized protein</fullName>
    </submittedName>
</protein>
<evidence type="ECO:0000313" key="1">
    <source>
        <dbReference type="EMBL" id="GJT58942.1"/>
    </source>
</evidence>
<accession>A0ABQ5F8N3</accession>